<keyword evidence="2" id="KW-1185">Reference proteome</keyword>
<evidence type="ECO:0000313" key="1">
    <source>
        <dbReference type="EMBL" id="KAH7653860.1"/>
    </source>
</evidence>
<name>A0ACB7U0T9_DIOAL</name>
<protein>
    <submittedName>
        <fullName evidence="1">TPR-like protein</fullName>
    </submittedName>
</protein>
<gene>
    <name evidence="1" type="ORF">IHE45_19G106900</name>
</gene>
<comment type="caution">
    <text evidence="1">The sequence shown here is derived from an EMBL/GenBank/DDBJ whole genome shotgun (WGS) entry which is preliminary data.</text>
</comment>
<reference evidence="2" key="1">
    <citation type="journal article" date="2022" name="Nat. Commun.">
        <title>Chromosome evolution and the genetic basis of agronomically important traits in greater yam.</title>
        <authorList>
            <person name="Bredeson J.V."/>
            <person name="Lyons J.B."/>
            <person name="Oniyinde I.O."/>
            <person name="Okereke N.R."/>
            <person name="Kolade O."/>
            <person name="Nnabue I."/>
            <person name="Nwadili C.O."/>
            <person name="Hribova E."/>
            <person name="Parker M."/>
            <person name="Nwogha J."/>
            <person name="Shu S."/>
            <person name="Carlson J."/>
            <person name="Kariba R."/>
            <person name="Muthemba S."/>
            <person name="Knop K."/>
            <person name="Barton G.J."/>
            <person name="Sherwood A.V."/>
            <person name="Lopez-Montes A."/>
            <person name="Asiedu R."/>
            <person name="Jamnadass R."/>
            <person name="Muchugi A."/>
            <person name="Goodstein D."/>
            <person name="Egesi C.N."/>
            <person name="Featherston J."/>
            <person name="Asfaw A."/>
            <person name="Simpson G.G."/>
            <person name="Dolezel J."/>
            <person name="Hendre P.S."/>
            <person name="Van Deynze A."/>
            <person name="Kumar P.L."/>
            <person name="Obidiegwu J.E."/>
            <person name="Bhattacharjee R."/>
            <person name="Rokhsar D.S."/>
        </authorList>
    </citation>
    <scope>NUCLEOTIDE SEQUENCE [LARGE SCALE GENOMIC DNA]</scope>
    <source>
        <strain evidence="2">cv. TDa95/00328</strain>
    </source>
</reference>
<proteinExistence type="predicted"/>
<dbReference type="Proteomes" id="UP000827976">
    <property type="component" value="Chromosome 19"/>
</dbReference>
<evidence type="ECO:0000313" key="2">
    <source>
        <dbReference type="Proteomes" id="UP000827976"/>
    </source>
</evidence>
<organism evidence="1 2">
    <name type="scientific">Dioscorea alata</name>
    <name type="common">Purple yam</name>
    <dbReference type="NCBI Taxonomy" id="55571"/>
    <lineage>
        <taxon>Eukaryota</taxon>
        <taxon>Viridiplantae</taxon>
        <taxon>Streptophyta</taxon>
        <taxon>Embryophyta</taxon>
        <taxon>Tracheophyta</taxon>
        <taxon>Spermatophyta</taxon>
        <taxon>Magnoliopsida</taxon>
        <taxon>Liliopsida</taxon>
        <taxon>Dioscoreales</taxon>
        <taxon>Dioscoreaceae</taxon>
        <taxon>Dioscorea</taxon>
    </lineage>
</organism>
<accession>A0ACB7U0T9</accession>
<sequence>MLTLPAPPIQAPPCSPESQLALLHLCKSPRDLHQLHAFSIKSGLFLSPSVSARFLTLYSRPDLGTLSESLCLFSHLPRTDSFSFNALIKRYVADHQSHLALCLFRDMLSVSGATPDGFTFPLIIKGCAQVDAVHEGRQIHALVFKLGFAIDGFVQCSLVSFYSKSGDMWSAHQVFDRIRDKDLVTRNSMIDGYVKSGEIEIARRLFDEMPERDLFSWTSLVSGYSRCGKVEIAREVFDLMPEKSVVSWNAMVDGYMKNGKVEAARELFDQMPEKNVVSWNSMITGYEKAGLFKEAAEVYDEMLTEGVNPSFVTFVSVLSAVSGLALLERGRLIHEHICRNGLSLNGVLGICLIEMYSKCGSIESALSLFEEISRKKLGHWTAMIVGLGLHGMADSAFKFFSKMVRIGMKPNAITFIGVLNACSHAGMVDEGRRHFKLMRERYEIEPTVEHYGCFIDLLCRVGNLDEAMDVINEMPMRPNKVIWMSLLSGCRKHENSINIAEFAVQNIMELDPGATGCYVLLSNIYAASGLWDNVSKLRQKMKEQGVRKDPGCSSMEFRGKVHEFLVADRSHPQTEEIYNKLNEMGLLLRHAGYIPDKTQVLLCVDEKEKEIELSHHSERLAIAFGLINVEQGRPIRIVKNLRVCNDCHNVTKLISRIYDREIVVRDNSRFHHFSNGKCSCMDFW</sequence>
<dbReference type="EMBL" id="CM037029">
    <property type="protein sequence ID" value="KAH7653860.1"/>
    <property type="molecule type" value="Genomic_DNA"/>
</dbReference>